<proteinExistence type="predicted"/>
<keyword evidence="2" id="KW-1185">Reference proteome</keyword>
<organism evidence="1 2">
    <name type="scientific">Candidatus Competibacter denitrificans Run_A_D11</name>
    <dbReference type="NCBI Taxonomy" id="1400863"/>
    <lineage>
        <taxon>Bacteria</taxon>
        <taxon>Pseudomonadati</taxon>
        <taxon>Pseudomonadota</taxon>
        <taxon>Gammaproteobacteria</taxon>
        <taxon>Candidatus Competibacteraceae</taxon>
        <taxon>Candidatus Competibacter</taxon>
    </lineage>
</organism>
<reference evidence="1" key="1">
    <citation type="submission" date="2013-07" db="EMBL/GenBank/DDBJ databases">
        <authorList>
            <person name="McIlroy S."/>
        </authorList>
    </citation>
    <scope>NUCLEOTIDE SEQUENCE [LARGE SCALE GENOMIC DNA]</scope>
    <source>
        <strain evidence="1">Run_A_D11</strain>
    </source>
</reference>
<comment type="caution">
    <text evidence="1">The sequence shown here is derived from an EMBL/GenBank/DDBJ whole genome shotgun (WGS) entry which is preliminary data.</text>
</comment>
<accession>W6M6I3</accession>
<evidence type="ECO:0000313" key="2">
    <source>
        <dbReference type="Proteomes" id="UP000035760"/>
    </source>
</evidence>
<name>W6M6I3_9GAMM</name>
<protein>
    <submittedName>
        <fullName evidence="1">Uncharacterized protein</fullName>
    </submittedName>
</protein>
<evidence type="ECO:0000313" key="1">
    <source>
        <dbReference type="EMBL" id="CDI03292.1"/>
    </source>
</evidence>
<reference evidence="1" key="2">
    <citation type="submission" date="2014-03" db="EMBL/GenBank/DDBJ databases">
        <title>Candidatus Competibacter-lineage genomes retrieved from metagenomes reveal functional metabolic diversity.</title>
        <authorList>
            <person name="McIlroy S.J."/>
            <person name="Albertsen M."/>
            <person name="Andresen E.K."/>
            <person name="Saunders A.M."/>
            <person name="Kristiansen R."/>
            <person name="Stokholm-Bjerregaard M."/>
            <person name="Nielsen K.L."/>
            <person name="Nielsen P.H."/>
        </authorList>
    </citation>
    <scope>NUCLEOTIDE SEQUENCE</scope>
    <source>
        <strain evidence="1">Run_A_D11</strain>
    </source>
</reference>
<gene>
    <name evidence="1" type="ORF">BN873_470034</name>
</gene>
<dbReference type="RefSeq" id="WP_048673911.1">
    <property type="nucleotide sequence ID" value="NZ_CBTJ020000055.1"/>
</dbReference>
<dbReference type="AlphaFoldDB" id="W6M6I3"/>
<sequence length="75" mass="8185">MNMQYTHSTFTFITGLGTMIRAMQYASSANDPLFHRSNAMKAIPDEEDWLGSFNSKIATPQASSVGTIQPVGDLS</sequence>
<dbReference type="Proteomes" id="UP000035760">
    <property type="component" value="Unassembled WGS sequence"/>
</dbReference>
<dbReference type="EMBL" id="CBTJ020000055">
    <property type="protein sequence ID" value="CDI03292.1"/>
    <property type="molecule type" value="Genomic_DNA"/>
</dbReference>